<dbReference type="FunFam" id="3.10.50.30:FF:000001">
    <property type="entry name" value="Transcription elongation factor GreA"/>
    <property type="match status" value="1"/>
</dbReference>
<dbReference type="InterPro" id="IPR028624">
    <property type="entry name" value="Tscrpt_elong_fac_GreA/B"/>
</dbReference>
<dbReference type="InterPro" id="IPR006359">
    <property type="entry name" value="Tscrpt_elong_fac_GreA"/>
</dbReference>
<comment type="function">
    <text evidence="6">Necessary for efficient RNA polymerase transcription elongation past template-encoded arresting sites. The arresting sites in DNA have the property of trapping a certain fraction of elongating RNA polymerases that pass through, resulting in locked ternary complexes. Cleavage of the nascent transcript by cleavage factors such as GreA or GreB allows the resumption of elongation from the new 3'terminus. GreA releases sequences of 2 to 3 nucleotides.</text>
</comment>
<dbReference type="InterPro" id="IPR023459">
    <property type="entry name" value="Tscrpt_elong_fac_GreA/B_fam"/>
</dbReference>
<reference evidence="10" key="1">
    <citation type="submission" date="2018-05" db="EMBL/GenBank/DDBJ databases">
        <authorList>
            <person name="Lanie J.A."/>
            <person name="Ng W.-L."/>
            <person name="Kazmierczak K.M."/>
            <person name="Andrzejewski T.M."/>
            <person name="Davidsen T.M."/>
            <person name="Wayne K.J."/>
            <person name="Tettelin H."/>
            <person name="Glass J.I."/>
            <person name="Rusch D."/>
            <person name="Podicherti R."/>
            <person name="Tsui H.-C.T."/>
            <person name="Winkler M.E."/>
        </authorList>
    </citation>
    <scope>NUCLEOTIDE SEQUENCE</scope>
</reference>
<evidence type="ECO:0000313" key="10">
    <source>
        <dbReference type="EMBL" id="SVA01868.1"/>
    </source>
</evidence>
<dbReference type="GO" id="GO:0032784">
    <property type="term" value="P:regulation of DNA-templated transcription elongation"/>
    <property type="evidence" value="ECO:0007669"/>
    <property type="project" value="InterPro"/>
</dbReference>
<evidence type="ECO:0000256" key="3">
    <source>
        <dbReference type="ARBA" id="ARBA00023015"/>
    </source>
</evidence>
<dbReference type="InterPro" id="IPR036953">
    <property type="entry name" value="GreA/GreB_C_sf"/>
</dbReference>
<dbReference type="InterPro" id="IPR001437">
    <property type="entry name" value="Tscrpt_elong_fac_GreA/B_C"/>
</dbReference>
<dbReference type="GO" id="GO:0070063">
    <property type="term" value="F:RNA polymerase binding"/>
    <property type="evidence" value="ECO:0007669"/>
    <property type="project" value="InterPro"/>
</dbReference>
<feature type="domain" description="Transcription elongation factor GreA/GreB N-terminal" evidence="9">
    <location>
        <begin position="4"/>
        <end position="74"/>
    </location>
</feature>
<comment type="similarity">
    <text evidence="1">Belongs to the GreA/GreB family.</text>
</comment>
<dbReference type="GO" id="GO:0003677">
    <property type="term" value="F:DNA binding"/>
    <property type="evidence" value="ECO:0007669"/>
    <property type="project" value="UniProtKB-KW"/>
</dbReference>
<dbReference type="GO" id="GO:0006354">
    <property type="term" value="P:DNA-templated transcription elongation"/>
    <property type="evidence" value="ECO:0007669"/>
    <property type="project" value="TreeGrafter"/>
</dbReference>
<dbReference type="EMBL" id="UINC01002947">
    <property type="protein sequence ID" value="SVA01868.1"/>
    <property type="molecule type" value="Genomic_DNA"/>
</dbReference>
<dbReference type="InterPro" id="IPR018151">
    <property type="entry name" value="TF_GreA/GreB_CS"/>
</dbReference>
<dbReference type="HAMAP" id="MF_00105">
    <property type="entry name" value="GreA_GreB"/>
    <property type="match status" value="1"/>
</dbReference>
<evidence type="ECO:0000256" key="7">
    <source>
        <dbReference type="ARBA" id="ARBA00030776"/>
    </source>
</evidence>
<dbReference type="Pfam" id="PF01272">
    <property type="entry name" value="GreA_GreB"/>
    <property type="match status" value="1"/>
</dbReference>
<dbReference type="PANTHER" id="PTHR30437">
    <property type="entry name" value="TRANSCRIPTION ELONGATION FACTOR GREA"/>
    <property type="match status" value="1"/>
</dbReference>
<dbReference type="Gene3D" id="1.10.287.180">
    <property type="entry name" value="Transcription elongation factor, GreA/GreB, N-terminal domain"/>
    <property type="match status" value="1"/>
</dbReference>
<dbReference type="NCBIfam" id="NF001264">
    <property type="entry name" value="PRK00226.1-5"/>
    <property type="match status" value="1"/>
</dbReference>
<keyword evidence="4" id="KW-0238">DNA-binding</keyword>
<dbReference type="InterPro" id="IPR022691">
    <property type="entry name" value="Tscrpt_elong_fac_GreA/B_N"/>
</dbReference>
<dbReference type="FunFam" id="1.10.287.180:FF:000001">
    <property type="entry name" value="Transcription elongation factor GreA"/>
    <property type="match status" value="1"/>
</dbReference>
<sequence>MERVIMTKKGNDALREELKLLKSEERSKIIKAIATAREFGDLKENAEYHSAKEKQSFIEGRINQIESKLSNAEIIDITALDVRNKVIFGSTIELENITANALVKYQIVGEDEVSIENGMISYKAPIARAIIGKSTNDVIEFESAQGQEVYKIHKIEYI</sequence>
<dbReference type="Gene3D" id="3.10.50.30">
    <property type="entry name" value="Transcription elongation factor, GreA/GreB, C-terminal domain"/>
    <property type="match status" value="1"/>
</dbReference>
<evidence type="ECO:0000256" key="2">
    <source>
        <dbReference type="ARBA" id="ARBA00013729"/>
    </source>
</evidence>
<dbReference type="SUPFAM" id="SSF46557">
    <property type="entry name" value="GreA transcript cleavage protein, N-terminal domain"/>
    <property type="match status" value="1"/>
</dbReference>
<protein>
    <recommendedName>
        <fullName evidence="2">Transcription elongation factor GreA</fullName>
    </recommendedName>
    <alternativeName>
        <fullName evidence="7">Transcript cleavage factor GreA</fullName>
    </alternativeName>
</protein>
<proteinExistence type="inferred from homology"/>
<organism evidence="10">
    <name type="scientific">marine metagenome</name>
    <dbReference type="NCBI Taxonomy" id="408172"/>
    <lineage>
        <taxon>unclassified sequences</taxon>
        <taxon>metagenomes</taxon>
        <taxon>ecological metagenomes</taxon>
    </lineage>
</organism>
<dbReference type="PIRSF" id="PIRSF006092">
    <property type="entry name" value="GreA_GreB"/>
    <property type="match status" value="1"/>
</dbReference>
<evidence type="ECO:0000256" key="4">
    <source>
        <dbReference type="ARBA" id="ARBA00023125"/>
    </source>
</evidence>
<evidence type="ECO:0000259" key="9">
    <source>
        <dbReference type="Pfam" id="PF03449"/>
    </source>
</evidence>
<dbReference type="InterPro" id="IPR036805">
    <property type="entry name" value="Tscrpt_elong_fac_GreA/B_N_sf"/>
</dbReference>
<feature type="domain" description="Transcription elongation factor GreA/GreB C-terminal" evidence="8">
    <location>
        <begin position="84"/>
        <end position="157"/>
    </location>
</feature>
<gene>
    <name evidence="10" type="ORF">METZ01_LOCUS54722</name>
</gene>
<evidence type="ECO:0000256" key="6">
    <source>
        <dbReference type="ARBA" id="ARBA00024916"/>
    </source>
</evidence>
<accession>A0A381SEZ2</accession>
<keyword evidence="5" id="KW-0804">Transcription</keyword>
<dbReference type="AlphaFoldDB" id="A0A381SEZ2"/>
<dbReference type="PANTHER" id="PTHR30437:SF4">
    <property type="entry name" value="TRANSCRIPTION ELONGATION FACTOR GREA"/>
    <property type="match status" value="1"/>
</dbReference>
<evidence type="ECO:0000256" key="5">
    <source>
        <dbReference type="ARBA" id="ARBA00023163"/>
    </source>
</evidence>
<name>A0A381SEZ2_9ZZZZ</name>
<evidence type="ECO:0000259" key="8">
    <source>
        <dbReference type="Pfam" id="PF01272"/>
    </source>
</evidence>
<dbReference type="PROSITE" id="PS00829">
    <property type="entry name" value="GREAB_1"/>
    <property type="match status" value="1"/>
</dbReference>
<dbReference type="SUPFAM" id="SSF54534">
    <property type="entry name" value="FKBP-like"/>
    <property type="match status" value="1"/>
</dbReference>
<dbReference type="NCBIfam" id="TIGR01462">
    <property type="entry name" value="greA"/>
    <property type="match status" value="1"/>
</dbReference>
<dbReference type="NCBIfam" id="NF001261">
    <property type="entry name" value="PRK00226.1-2"/>
    <property type="match status" value="1"/>
</dbReference>
<dbReference type="Pfam" id="PF03449">
    <property type="entry name" value="GreA_GreB_N"/>
    <property type="match status" value="1"/>
</dbReference>
<keyword evidence="3" id="KW-0805">Transcription regulation</keyword>
<evidence type="ECO:0000256" key="1">
    <source>
        <dbReference type="ARBA" id="ARBA00008213"/>
    </source>
</evidence>